<evidence type="ECO:0000313" key="2">
    <source>
        <dbReference type="Proteomes" id="UP000192578"/>
    </source>
</evidence>
<dbReference type="Proteomes" id="UP000192578">
    <property type="component" value="Unassembled WGS sequence"/>
</dbReference>
<keyword evidence="2" id="KW-1185">Reference proteome</keyword>
<organism evidence="1 2">
    <name type="scientific">Hypsibius exemplaris</name>
    <name type="common">Freshwater tardigrade</name>
    <dbReference type="NCBI Taxonomy" id="2072580"/>
    <lineage>
        <taxon>Eukaryota</taxon>
        <taxon>Metazoa</taxon>
        <taxon>Ecdysozoa</taxon>
        <taxon>Tardigrada</taxon>
        <taxon>Eutardigrada</taxon>
        <taxon>Parachela</taxon>
        <taxon>Hypsibioidea</taxon>
        <taxon>Hypsibiidae</taxon>
        <taxon>Hypsibius</taxon>
    </lineage>
</organism>
<sequence length="280" mass="32026">MAVVGLAKLHHDKGSYGESVKVLQQYVDHCQDDLTYCTGLAHCLFMAKNYTDASFIYETIIQYYKETQFTLASVPVPVLSRYCAAQLFANADEGRQAKETIAEILRSEKVNFEDPESEYHMVAAKRSHIVSTSLLIAWTYLEKGSYLEAFRKAKETLRLHPWHLEQENNAESSRKTWTVLKKIFLTGLRQFHGLLTDDSINLTALIPEVISDLADMEQFMQTLKVTDRLTNGSTSGLIPKTVAEEARQLRLLCQAYLNRRRGFSNREFTSTDKSYKSEIF</sequence>
<dbReference type="EMBL" id="MTYJ01000199">
    <property type="protein sequence ID" value="OWA50658.1"/>
    <property type="molecule type" value="Genomic_DNA"/>
</dbReference>
<reference evidence="2" key="1">
    <citation type="submission" date="2017-01" db="EMBL/GenBank/DDBJ databases">
        <title>Comparative genomics of anhydrobiosis in the tardigrade Hypsibius dujardini.</title>
        <authorList>
            <person name="Yoshida Y."/>
            <person name="Koutsovoulos G."/>
            <person name="Laetsch D."/>
            <person name="Stevens L."/>
            <person name="Kumar S."/>
            <person name="Horikawa D."/>
            <person name="Ishino K."/>
            <person name="Komine S."/>
            <person name="Tomita M."/>
            <person name="Blaxter M."/>
            <person name="Arakawa K."/>
        </authorList>
    </citation>
    <scope>NUCLEOTIDE SEQUENCE [LARGE SCALE GENOMIC DNA]</scope>
    <source>
        <strain evidence="2">Z151</strain>
    </source>
</reference>
<gene>
    <name evidence="1" type="ORF">BV898_15168</name>
</gene>
<dbReference type="InterPro" id="IPR011990">
    <property type="entry name" value="TPR-like_helical_dom_sf"/>
</dbReference>
<dbReference type="Gene3D" id="1.25.40.10">
    <property type="entry name" value="Tetratricopeptide repeat domain"/>
    <property type="match status" value="1"/>
</dbReference>
<dbReference type="AlphaFoldDB" id="A0A9X6RJZ4"/>
<accession>A0A9X6RJZ4</accession>
<proteinExistence type="predicted"/>
<dbReference type="OrthoDB" id="10516701at2759"/>
<name>A0A9X6RJZ4_HYPEX</name>
<comment type="caution">
    <text evidence="1">The sequence shown here is derived from an EMBL/GenBank/DDBJ whole genome shotgun (WGS) entry which is preliminary data.</text>
</comment>
<evidence type="ECO:0000313" key="1">
    <source>
        <dbReference type="EMBL" id="OWA50658.1"/>
    </source>
</evidence>
<protein>
    <submittedName>
        <fullName evidence="1">Uncharacterized protein</fullName>
    </submittedName>
</protein>
<dbReference type="SUPFAM" id="SSF48452">
    <property type="entry name" value="TPR-like"/>
    <property type="match status" value="1"/>
</dbReference>